<reference evidence="6" key="1">
    <citation type="submission" date="2020-10" db="EMBL/GenBank/DDBJ databases">
        <title>Taxonomic study of unclassified bacteria belonging to the class Ktedonobacteria.</title>
        <authorList>
            <person name="Yabe S."/>
            <person name="Wang C.M."/>
            <person name="Zheng Y."/>
            <person name="Sakai Y."/>
            <person name="Cavaletti L."/>
            <person name="Monciardini P."/>
            <person name="Donadio S."/>
        </authorList>
    </citation>
    <scope>NUCLEOTIDE SEQUENCE</scope>
    <source>
        <strain evidence="6">ID150040</strain>
    </source>
</reference>
<name>A0A8J3J019_9CHLR</name>
<dbReference type="PANTHER" id="PTHR42847:SF8">
    <property type="entry name" value="CONSERVED PROTEIN"/>
    <property type="match status" value="1"/>
</dbReference>
<evidence type="ECO:0000313" key="7">
    <source>
        <dbReference type="Proteomes" id="UP000597444"/>
    </source>
</evidence>
<evidence type="ECO:0000256" key="2">
    <source>
        <dbReference type="ARBA" id="ARBA00022643"/>
    </source>
</evidence>
<dbReference type="RefSeq" id="WP_220211683.1">
    <property type="nucleotide sequence ID" value="NZ_BNJK01000004.1"/>
</dbReference>
<dbReference type="InterPro" id="IPR011251">
    <property type="entry name" value="Luciferase-like_dom"/>
</dbReference>
<dbReference type="InterPro" id="IPR036661">
    <property type="entry name" value="Luciferase-like_sf"/>
</dbReference>
<dbReference type="InterPro" id="IPR019952">
    <property type="entry name" value="F420_OxRdatse_Rv1855c_pred"/>
</dbReference>
<keyword evidence="3" id="KW-0560">Oxidoreductase</keyword>
<dbReference type="InterPro" id="IPR050172">
    <property type="entry name" value="SsuD_RutA_monooxygenase"/>
</dbReference>
<evidence type="ECO:0000259" key="5">
    <source>
        <dbReference type="Pfam" id="PF00296"/>
    </source>
</evidence>
<evidence type="ECO:0000256" key="1">
    <source>
        <dbReference type="ARBA" id="ARBA00022630"/>
    </source>
</evidence>
<dbReference type="Pfam" id="PF00296">
    <property type="entry name" value="Bac_luciferase"/>
    <property type="match status" value="1"/>
</dbReference>
<keyword evidence="1" id="KW-0285">Flavoprotein</keyword>
<feature type="domain" description="Luciferase-like" evidence="5">
    <location>
        <begin position="26"/>
        <end position="240"/>
    </location>
</feature>
<sequence>MRLGLQVPRFTWPNGQGQLGETFGLIAERAERAGFYSLWVMDHFFQIGGIGPAEHEMLEGWSALAYAAGRTNRIKLGTLVTGITYRHPGILVKTATTLDVLSHGRAYLGIGAANNEEEHRGLGVPFPSLTERFDRLEETLQIAHQMWAGDERPYQGKHYQLSRPLNSPQPIQKPHPPIMVGGSGERKTLQLVARYADACNLFTLGDNEALRHKLNVLREHCQAVGRSYEQIEKTAYSLLLLHITPDGRDHSSTPAAVVDHCTELAALGIDQIILSLRDVHEAEPFELFEHEIIPVVEKIPVAGR</sequence>
<dbReference type="SUPFAM" id="SSF51679">
    <property type="entry name" value="Bacterial luciferase-like"/>
    <property type="match status" value="1"/>
</dbReference>
<evidence type="ECO:0000256" key="4">
    <source>
        <dbReference type="ARBA" id="ARBA00023033"/>
    </source>
</evidence>
<accession>A0A8J3J019</accession>
<proteinExistence type="predicted"/>
<dbReference type="EMBL" id="BNJK01000004">
    <property type="protein sequence ID" value="GHP01120.1"/>
    <property type="molecule type" value="Genomic_DNA"/>
</dbReference>
<evidence type="ECO:0000313" key="6">
    <source>
        <dbReference type="EMBL" id="GHP01120.1"/>
    </source>
</evidence>
<evidence type="ECO:0000256" key="3">
    <source>
        <dbReference type="ARBA" id="ARBA00023002"/>
    </source>
</evidence>
<dbReference type="PANTHER" id="PTHR42847">
    <property type="entry name" value="ALKANESULFONATE MONOOXYGENASE"/>
    <property type="match status" value="1"/>
</dbReference>
<dbReference type="GO" id="GO:0008726">
    <property type="term" value="F:alkanesulfonate monooxygenase activity"/>
    <property type="evidence" value="ECO:0007669"/>
    <property type="project" value="TreeGrafter"/>
</dbReference>
<keyword evidence="2" id="KW-0288">FMN</keyword>
<dbReference type="Gene3D" id="3.20.20.30">
    <property type="entry name" value="Luciferase-like domain"/>
    <property type="match status" value="1"/>
</dbReference>
<dbReference type="GO" id="GO:0046306">
    <property type="term" value="P:alkanesulfonate catabolic process"/>
    <property type="evidence" value="ECO:0007669"/>
    <property type="project" value="TreeGrafter"/>
</dbReference>
<organism evidence="6 7">
    <name type="scientific">Reticulibacter mediterranei</name>
    <dbReference type="NCBI Taxonomy" id="2778369"/>
    <lineage>
        <taxon>Bacteria</taxon>
        <taxon>Bacillati</taxon>
        <taxon>Chloroflexota</taxon>
        <taxon>Ktedonobacteria</taxon>
        <taxon>Ktedonobacterales</taxon>
        <taxon>Reticulibacteraceae</taxon>
        <taxon>Reticulibacter</taxon>
    </lineage>
</organism>
<dbReference type="AlphaFoldDB" id="A0A8J3J019"/>
<dbReference type="NCBIfam" id="TIGR03560">
    <property type="entry name" value="F420_Rv1855c"/>
    <property type="match status" value="1"/>
</dbReference>
<comment type="caution">
    <text evidence="6">The sequence shown here is derived from an EMBL/GenBank/DDBJ whole genome shotgun (WGS) entry which is preliminary data.</text>
</comment>
<keyword evidence="4" id="KW-0503">Monooxygenase</keyword>
<gene>
    <name evidence="6" type="primary">ssuD_9</name>
    <name evidence="6" type="ORF">KSF_111670</name>
</gene>
<protein>
    <submittedName>
        <fullName evidence="6">LLM class F420-dependent oxidoreductase</fullName>
    </submittedName>
</protein>
<dbReference type="Proteomes" id="UP000597444">
    <property type="component" value="Unassembled WGS sequence"/>
</dbReference>
<keyword evidence="7" id="KW-1185">Reference proteome</keyword>